<evidence type="ECO:0000313" key="3">
    <source>
        <dbReference type="Proteomes" id="UP000583929"/>
    </source>
</evidence>
<name>A0A7J6GN04_CANSA</name>
<dbReference type="PANTHER" id="PTHR46067">
    <property type="entry name" value="ACYL-COA N-ACYLTRANSFERASES (NAT) SUPERFAMILY PROTEIN"/>
    <property type="match status" value="1"/>
</dbReference>
<comment type="caution">
    <text evidence="2">The sequence shown here is derived from an EMBL/GenBank/DDBJ whole genome shotgun (WGS) entry which is preliminary data.</text>
</comment>
<protein>
    <recommendedName>
        <fullName evidence="1">N-acetyltransferase domain-containing protein</fullName>
    </recommendedName>
</protein>
<evidence type="ECO:0000313" key="2">
    <source>
        <dbReference type="EMBL" id="KAF4383740.1"/>
    </source>
</evidence>
<dbReference type="InterPro" id="IPR000182">
    <property type="entry name" value="GNAT_dom"/>
</dbReference>
<keyword evidence="3" id="KW-1185">Reference proteome</keyword>
<evidence type="ECO:0000259" key="1">
    <source>
        <dbReference type="PROSITE" id="PS51186"/>
    </source>
</evidence>
<dbReference type="PROSITE" id="PS51186">
    <property type="entry name" value="GNAT"/>
    <property type="match status" value="1"/>
</dbReference>
<gene>
    <name evidence="2" type="ORF">G4B88_020062</name>
</gene>
<reference evidence="2 3" key="1">
    <citation type="journal article" date="2020" name="bioRxiv">
        <title>Sequence and annotation of 42 cannabis genomes reveals extensive copy number variation in cannabinoid synthesis and pathogen resistance genes.</title>
        <authorList>
            <person name="Mckernan K.J."/>
            <person name="Helbert Y."/>
            <person name="Kane L.T."/>
            <person name="Ebling H."/>
            <person name="Zhang L."/>
            <person name="Liu B."/>
            <person name="Eaton Z."/>
            <person name="Mclaughlin S."/>
            <person name="Kingan S."/>
            <person name="Baybayan P."/>
            <person name="Concepcion G."/>
            <person name="Jordan M."/>
            <person name="Riva A."/>
            <person name="Barbazuk W."/>
            <person name="Harkins T."/>
        </authorList>
    </citation>
    <scope>NUCLEOTIDE SEQUENCE [LARGE SCALE GENOMIC DNA]</scope>
    <source>
        <strain evidence="3">cv. Jamaican Lion 4</strain>
        <tissue evidence="2">Leaf</tissue>
    </source>
</reference>
<dbReference type="InterPro" id="IPR016181">
    <property type="entry name" value="Acyl_CoA_acyltransferase"/>
</dbReference>
<dbReference type="Proteomes" id="UP000583929">
    <property type="component" value="Unassembled WGS sequence"/>
</dbReference>
<dbReference type="SUPFAM" id="SSF55729">
    <property type="entry name" value="Acyl-CoA N-acyltransferases (Nat)"/>
    <property type="match status" value="1"/>
</dbReference>
<dbReference type="PANTHER" id="PTHR46067:SF27">
    <property type="entry name" value="ACYL-COA N-ACYLTRANSFERASES (NAT) SUPERFAMILY PROTEIN"/>
    <property type="match status" value="1"/>
</dbReference>
<organism evidence="2 3">
    <name type="scientific">Cannabis sativa</name>
    <name type="common">Hemp</name>
    <name type="synonym">Marijuana</name>
    <dbReference type="NCBI Taxonomy" id="3483"/>
    <lineage>
        <taxon>Eukaryota</taxon>
        <taxon>Viridiplantae</taxon>
        <taxon>Streptophyta</taxon>
        <taxon>Embryophyta</taxon>
        <taxon>Tracheophyta</taxon>
        <taxon>Spermatophyta</taxon>
        <taxon>Magnoliopsida</taxon>
        <taxon>eudicotyledons</taxon>
        <taxon>Gunneridae</taxon>
        <taxon>Pentapetalae</taxon>
        <taxon>rosids</taxon>
        <taxon>fabids</taxon>
        <taxon>Rosales</taxon>
        <taxon>Cannabaceae</taxon>
        <taxon>Cannabis</taxon>
    </lineage>
</organism>
<feature type="domain" description="N-acetyltransferase" evidence="1">
    <location>
        <begin position="26"/>
        <end position="178"/>
    </location>
</feature>
<dbReference type="AlphaFoldDB" id="A0A7J6GN04"/>
<dbReference type="Gene3D" id="3.40.630.30">
    <property type="match status" value="1"/>
</dbReference>
<proteinExistence type="predicted"/>
<accession>A0A7J6GN04</accession>
<dbReference type="EMBL" id="JAATIQ010000096">
    <property type="protein sequence ID" value="KAF4383740.1"/>
    <property type="molecule type" value="Genomic_DNA"/>
</dbReference>
<dbReference type="Pfam" id="PF13302">
    <property type="entry name" value="Acetyltransf_3"/>
    <property type="match status" value="1"/>
</dbReference>
<sequence>MEESPSKQDHGTCFTEGDNGLSKISINLRPLNVSDIDAFMVWATDKEVARFCTWEPYTSKEDGINFIKDKVIPHPWFRAICINDTPIGAISVTANSGNDKCRGELGYVLGTKYWGKGIATEAVKMVSEIIFKEWPHLVRLEALVDVENIGSQRILEKVGFLREGILRKYMLLKGRYRDMVMFSILSDLRFEFLDVRVVAFPRSLKLVADLLAREEKFVSLACLREVAPLGSLLLLSFGF</sequence>
<dbReference type="GO" id="GO:0016747">
    <property type="term" value="F:acyltransferase activity, transferring groups other than amino-acyl groups"/>
    <property type="evidence" value="ECO:0007669"/>
    <property type="project" value="InterPro"/>
</dbReference>